<feature type="domain" description="PKD/Chitinase" evidence="6">
    <location>
        <begin position="37"/>
        <end position="125"/>
    </location>
</feature>
<dbReference type="GO" id="GO:0004553">
    <property type="term" value="F:hydrolase activity, hydrolyzing O-glycosyl compounds"/>
    <property type="evidence" value="ECO:0007669"/>
    <property type="project" value="InterPro"/>
</dbReference>
<dbReference type="InterPro" id="IPR005323">
    <property type="entry name" value="CBM41_pullulanase"/>
</dbReference>
<keyword evidence="8" id="KW-1185">Reference proteome</keyword>
<dbReference type="SMART" id="SM00089">
    <property type="entry name" value="PKD"/>
    <property type="match status" value="1"/>
</dbReference>
<dbReference type="EMBL" id="CP034759">
    <property type="protein sequence ID" value="QBG37839.1"/>
    <property type="molecule type" value="Genomic_DNA"/>
</dbReference>
<evidence type="ECO:0000313" key="7">
    <source>
        <dbReference type="EMBL" id="QBG37839.1"/>
    </source>
</evidence>
<dbReference type="Pfam" id="PF02922">
    <property type="entry name" value="CBM_48"/>
    <property type="match status" value="1"/>
</dbReference>
<gene>
    <name evidence="7" type="ORF">EMK97_14580</name>
</gene>
<dbReference type="Pfam" id="PF11852">
    <property type="entry name" value="Pullul_strch_C"/>
    <property type="match status" value="1"/>
</dbReference>
<dbReference type="Gene3D" id="3.20.20.80">
    <property type="entry name" value="Glycosidases"/>
    <property type="match status" value="1"/>
</dbReference>
<dbReference type="Gene3D" id="2.60.40.3620">
    <property type="match status" value="1"/>
</dbReference>
<dbReference type="InterPro" id="IPR040671">
    <property type="entry name" value="Pullulanase_N2"/>
</dbReference>
<dbReference type="PANTHER" id="PTHR43002">
    <property type="entry name" value="GLYCOGEN DEBRANCHING ENZYME"/>
    <property type="match status" value="1"/>
</dbReference>
<dbReference type="InterPro" id="IPR017853">
    <property type="entry name" value="GH"/>
</dbReference>
<organism evidence="7 8">
    <name type="scientific">Litorilituus sediminis</name>
    <dbReference type="NCBI Taxonomy" id="718192"/>
    <lineage>
        <taxon>Bacteria</taxon>
        <taxon>Pseudomonadati</taxon>
        <taxon>Pseudomonadota</taxon>
        <taxon>Gammaproteobacteria</taxon>
        <taxon>Alteromonadales</taxon>
        <taxon>Colwelliaceae</taxon>
        <taxon>Litorilituus</taxon>
    </lineage>
</organism>
<evidence type="ECO:0000256" key="5">
    <source>
        <dbReference type="SAM" id="MobiDB-lite"/>
    </source>
</evidence>
<dbReference type="Gene3D" id="2.60.40.10">
    <property type="entry name" value="Immunoglobulins"/>
    <property type="match status" value="2"/>
</dbReference>
<dbReference type="InterPro" id="IPR013783">
    <property type="entry name" value="Ig-like_fold"/>
</dbReference>
<evidence type="ECO:0000256" key="1">
    <source>
        <dbReference type="ARBA" id="ARBA00008061"/>
    </source>
</evidence>
<sequence length="1393" mass="150665">MSSALTLTLAACGGGGSGDGGTDPVTPPAPSNNAPTIASFSATADDNSALTVNFTWQVSDSDNDALSCVLSSGDGQADIEIADCSATTSSSITYPAYGEYTASLTVSDPSNANAKASTNFELIDDTALPEPSVVAGDKQLVIFYNRPDANYDGWILHLWNNNECDSYADFASDGGTDWATGQAQSGIDTNYGAYWLIDLKADYSDCANFIVHKGDEKDLGGIDHKADLSGDRMIWTLSGIDELYSQATLYPSGVLIADTAAHWARLETVFWQVNSSDAVSKVRVYSAPTDELGFDGETGIAGDNFIEFLPQTNNSATALGMPRYSDLSTFTATSAQADKAKQMLTGKLLAIAYDASDKVLAATYVQTPRVIDDLYTSGSNDADEATLGLVYTDTSITTNVWAPTAQQVSLKVYNSDKTLQTTHAMSLDSDTGIWSVSLPKSNDRLFYRYELLAYHPQNQAFETIQTTDPYSLSLSTNGSYSQFVNLNDADLKPQNWDNHQIPSIANPEDAVIYEGHIRDFSILDDSTSAANRGKYMAFTEADSAPVQHLKSLVAAGLTHFQMLPANDIASINEDDSEVVNLTDTVADLCALNSSAGVCTSESHSAILHDVLKGYDASSSEAQALVQDMRGLDSFNWGYDPKHFSAPDGSYASNPDGVARIKEMRAMNQALHEMGLRVVLDVVYNHTNSSGLWDNSVLDKVVPGYYHRRDLTTGQVFNETCCQDTEPEHRMMDKLMADSLVLWTQHYKFDGFRFDIMSNNSVESILSARDAVQAIDADNYFYGEGWQRSEQGYQQAHQLNMAGSQVGTFNDRPRDVIRSASLFASSANLNNQDTIRLGLAGTLADYLLQDRSDTLKKGGDFANHASYGKDPADIINYVSKHDNETLWDQLQYGIESGTSREQRVRIQNITGTIPLISQGIPFLQMGGDLIRSKSMDRNSYDAGDWFNKVDFTKQRNNWHVGLPLAQDNEGKWSTIGSLIADNQTTVFANDIDFSSAIFSEFLAIRADSKLFRLTTAQDVIDRLGFHNTGSKQTPGLIVMSLDDGIGLTDLDNKYDAIVVVINGTDSEQTHSILTAADFELHSIQQNSADANVQMASFTQGLNDGAFTVPALTTAVFVKKQGASQGAGLAANVTRDAPDVAPYGDTSLYLRGSMSSWLDNELLPEHSFTYQGNGVYDLAIDLTAGSQSFRITSQDAIALDLGFDDISLASGSISITNDNGNLTFVAASDASYQFSLDASQDKPVLSLTSVALTVDCAALTDSNDDIPFAIAGGGQLYVRGDHSGWGADEAYRLHYKGNNTYQAVANFDGDMQFKLASDDGSWTTQLWAQAQGGSDINTENLELGVNYQVAYNDAGTTNNQTSLAAGSYSFLLTLNEANPARGANVGSLIIQQCQP</sequence>
<evidence type="ECO:0000256" key="4">
    <source>
        <dbReference type="ARBA" id="ARBA00023295"/>
    </source>
</evidence>
<protein>
    <submittedName>
        <fullName evidence="7">DUF3372 domain-containing protein</fullName>
    </submittedName>
</protein>
<keyword evidence="4" id="KW-0326">Glycosidase</keyword>
<reference evidence="7 8" key="1">
    <citation type="submission" date="2018-12" db="EMBL/GenBank/DDBJ databases">
        <title>Complete genome of Litorilituus sediminis.</title>
        <authorList>
            <person name="Liu A."/>
            <person name="Rong J."/>
        </authorList>
    </citation>
    <scope>NUCLEOTIDE SEQUENCE [LARGE SCALE GENOMIC DNA]</scope>
    <source>
        <strain evidence="7 8">JCM 17549</strain>
    </source>
</reference>
<dbReference type="InterPro" id="IPR004193">
    <property type="entry name" value="Glyco_hydro_13_N"/>
</dbReference>
<dbReference type="InterPro" id="IPR024561">
    <property type="entry name" value="Pullul_strch_C"/>
</dbReference>
<dbReference type="InterPro" id="IPR014756">
    <property type="entry name" value="Ig_E-set"/>
</dbReference>
<dbReference type="InterPro" id="IPR041111">
    <property type="entry name" value="Pullulanase_Ins"/>
</dbReference>
<dbReference type="CDD" id="cd02860">
    <property type="entry name" value="E_set_Pullulanase"/>
    <property type="match status" value="1"/>
</dbReference>
<dbReference type="OrthoDB" id="3236218at2"/>
<evidence type="ECO:0000256" key="3">
    <source>
        <dbReference type="ARBA" id="ARBA00022801"/>
    </source>
</evidence>
<dbReference type="Gene3D" id="2.60.40.1130">
    <property type="entry name" value="Rab geranylgeranyltransferase alpha-subunit, insert domain"/>
    <property type="match status" value="1"/>
</dbReference>
<evidence type="ECO:0000313" key="8">
    <source>
        <dbReference type="Proteomes" id="UP000290244"/>
    </source>
</evidence>
<dbReference type="GO" id="GO:0030246">
    <property type="term" value="F:carbohydrate binding"/>
    <property type="evidence" value="ECO:0007669"/>
    <property type="project" value="InterPro"/>
</dbReference>
<dbReference type="KEGG" id="lsd:EMK97_14580"/>
<dbReference type="CDD" id="cd11341">
    <property type="entry name" value="AmyAc_Pullulanase_LD-like"/>
    <property type="match status" value="1"/>
</dbReference>
<dbReference type="Pfam" id="PF03714">
    <property type="entry name" value="PUD"/>
    <property type="match status" value="1"/>
</dbReference>
<dbReference type="InterPro" id="IPR022409">
    <property type="entry name" value="PKD/Chitinase_dom"/>
</dbReference>
<dbReference type="GO" id="GO:0005975">
    <property type="term" value="P:carbohydrate metabolic process"/>
    <property type="evidence" value="ECO:0007669"/>
    <property type="project" value="InterPro"/>
</dbReference>
<name>A0A4P6PBY2_9GAMM</name>
<evidence type="ECO:0000259" key="6">
    <source>
        <dbReference type="SMART" id="SM00089"/>
    </source>
</evidence>
<dbReference type="Proteomes" id="UP000290244">
    <property type="component" value="Chromosome"/>
</dbReference>
<keyword evidence="2" id="KW-0732">Signal</keyword>
<dbReference type="InterPro" id="IPR013784">
    <property type="entry name" value="Carb-bd-like_fold"/>
</dbReference>
<dbReference type="Gene3D" id="2.60.40.1180">
    <property type="entry name" value="Golgi alpha-mannosidase II"/>
    <property type="match status" value="1"/>
</dbReference>
<dbReference type="SUPFAM" id="SSF49299">
    <property type="entry name" value="PKD domain"/>
    <property type="match status" value="1"/>
</dbReference>
<accession>A0A4P6PBY2</accession>
<feature type="region of interest" description="Disordered" evidence="5">
    <location>
        <begin position="15"/>
        <end position="37"/>
    </location>
</feature>
<dbReference type="Pfam" id="PF18494">
    <property type="entry name" value="Pullulanase_Ins"/>
    <property type="match status" value="1"/>
</dbReference>
<dbReference type="SUPFAM" id="SSF51011">
    <property type="entry name" value="Glycosyl hydrolase domain"/>
    <property type="match status" value="1"/>
</dbReference>
<dbReference type="CDD" id="cd10315">
    <property type="entry name" value="CBM41_pullulanase"/>
    <property type="match status" value="1"/>
</dbReference>
<dbReference type="InterPro" id="IPR035986">
    <property type="entry name" value="PKD_dom_sf"/>
</dbReference>
<comment type="similarity">
    <text evidence="1">Belongs to the glycosyl hydrolase 13 family.</text>
</comment>
<dbReference type="SUPFAM" id="SSF51445">
    <property type="entry name" value="(Trans)glycosidases"/>
    <property type="match status" value="1"/>
</dbReference>
<dbReference type="SUPFAM" id="SSF49452">
    <property type="entry name" value="Starch-binding domain-like"/>
    <property type="match status" value="1"/>
</dbReference>
<dbReference type="InterPro" id="IPR013780">
    <property type="entry name" value="Glyco_hydro_b"/>
</dbReference>
<proteinExistence type="inferred from homology"/>
<dbReference type="SUPFAM" id="SSF81296">
    <property type="entry name" value="E set domains"/>
    <property type="match status" value="2"/>
</dbReference>
<keyword evidence="3" id="KW-0378">Hydrolase</keyword>
<dbReference type="Pfam" id="PF17967">
    <property type="entry name" value="Pullulanase_N2"/>
    <property type="match status" value="1"/>
</dbReference>
<evidence type="ECO:0000256" key="2">
    <source>
        <dbReference type="ARBA" id="ARBA00022729"/>
    </source>
</evidence>
<dbReference type="Gene3D" id="2.60.40.1110">
    <property type="match status" value="1"/>
</dbReference>